<dbReference type="EMBL" id="JAWQEG010000693">
    <property type="protein sequence ID" value="KAK3886473.1"/>
    <property type="molecule type" value="Genomic_DNA"/>
</dbReference>
<keyword evidence="4" id="KW-0677">Repeat</keyword>
<evidence type="ECO:0000313" key="11">
    <source>
        <dbReference type="Proteomes" id="UP001286313"/>
    </source>
</evidence>
<dbReference type="InterPro" id="IPR015943">
    <property type="entry name" value="WD40/YVTN_repeat-like_dom_sf"/>
</dbReference>
<sequence>MRTVHVTQDVPANALDLSPDNTQVVIAGRHVFKIFSLDENGLEEKANLRAGKHLNLNFSCNDVVWNPVEDSLLATASTNGAVVTWNLNKASRSKLDCVFNDHTRTVHKVSFHPGEGHLLISGSHDGYMKLFDLRRREASMTFTSNAESVRDVKFNPHHPITFCAVSENGNVQIWDMRRPDRVEKQYTAHGGPIFALDWHPDIRHWLATAGRDKTIKVWDLHENPTAVNTIQTIASVGRIKWRPNTKYHIASSALLWDCSINVWDTRRPYIPLAAFHEHRNLTTAIAWAGDPNTLISVGKDCSLIQHWFPDAVRPMEEVNPLALAIGTLGHVAAARPPPHATLTLSPAQPSTQPQPSISTPRTIPNTKRCGGSISSISSGGGESGAFSGTVISKVEVAASEPSGAVSTQHLIICAKQYLLTGRPLAEICEHNAAVASGLSRHQVALTWQMLHLLYGGGGGSELLPPAPTSHPAPPTTRDDSTTTPDTTQDADQRSARHLSGGDAGGGGGGDTSGGLSAEEGDTETDDTDTHELKLTNIASGMTVTQDFFFGDGEVSQVSFDYDPLPALDPNLDPALDSARDWTLPTEAFEPRQDILHRSPAPPRQYPTPDDLQDTEGELGYVVSGARVLGEMAGVEAGVGGVGEAEWKCGPLVAETLKHYASLGDVQMAVTCFIVLGHTIKGLLEEAEVEHWFLSYINLLHHFRLWNVANQVIQLAACLPSVMQQNQQSTTVTIQCGRCNYTLSRNSVMCRKCGGVAATCSVCHGVVRGLYVWCQGCLHGGHLHHLRDWMATNRACPAGCGHLCEYT</sequence>
<dbReference type="PANTHER" id="PTHR46200:SF1">
    <property type="entry name" value="GATOR COMPLEX PROTEIN WDR24"/>
    <property type="match status" value="1"/>
</dbReference>
<dbReference type="PANTHER" id="PTHR46200">
    <property type="entry name" value="GATOR COMPLEX PROTEIN WDR24"/>
    <property type="match status" value="1"/>
</dbReference>
<dbReference type="InterPro" id="IPR001680">
    <property type="entry name" value="WD40_rpt"/>
</dbReference>
<evidence type="ECO:0000256" key="8">
    <source>
        <dbReference type="PROSITE-ProRule" id="PRU00221"/>
    </source>
</evidence>
<dbReference type="PROSITE" id="PS50294">
    <property type="entry name" value="WD_REPEATS_REGION"/>
    <property type="match status" value="2"/>
</dbReference>
<evidence type="ECO:0000256" key="4">
    <source>
        <dbReference type="ARBA" id="ARBA00022737"/>
    </source>
</evidence>
<dbReference type="InterPro" id="IPR019775">
    <property type="entry name" value="WD40_repeat_CS"/>
</dbReference>
<evidence type="ECO:0000313" key="10">
    <source>
        <dbReference type="EMBL" id="KAK3886473.1"/>
    </source>
</evidence>
<dbReference type="GO" id="GO:0005829">
    <property type="term" value="C:cytosol"/>
    <property type="evidence" value="ECO:0007669"/>
    <property type="project" value="TreeGrafter"/>
</dbReference>
<comment type="caution">
    <text evidence="10">The sequence shown here is derived from an EMBL/GenBank/DDBJ whole genome shotgun (WGS) entry which is preliminary data.</text>
</comment>
<keyword evidence="11" id="KW-1185">Reference proteome</keyword>
<proteinExistence type="inferred from homology"/>
<dbReference type="PROSITE" id="PS50082">
    <property type="entry name" value="WD_REPEATS_2"/>
    <property type="match status" value="3"/>
</dbReference>
<evidence type="ECO:0000256" key="9">
    <source>
        <dbReference type="SAM" id="MobiDB-lite"/>
    </source>
</evidence>
<feature type="repeat" description="WD" evidence="8">
    <location>
        <begin position="99"/>
        <end position="141"/>
    </location>
</feature>
<evidence type="ECO:0000256" key="3">
    <source>
        <dbReference type="ARBA" id="ARBA00022723"/>
    </source>
</evidence>
<dbReference type="GO" id="GO:0061700">
    <property type="term" value="C:GATOR2 complex"/>
    <property type="evidence" value="ECO:0007669"/>
    <property type="project" value="TreeGrafter"/>
</dbReference>
<evidence type="ECO:0000256" key="1">
    <source>
        <dbReference type="ARBA" id="ARBA00008134"/>
    </source>
</evidence>
<dbReference type="CDD" id="cd16693">
    <property type="entry name" value="mRING-H2-C3H3C2_WDR24"/>
    <property type="match status" value="1"/>
</dbReference>
<feature type="repeat" description="WD" evidence="8">
    <location>
        <begin position="142"/>
        <end position="184"/>
    </location>
</feature>
<keyword evidence="3" id="KW-0479">Metal-binding</keyword>
<dbReference type="InterPro" id="IPR036322">
    <property type="entry name" value="WD40_repeat_dom_sf"/>
</dbReference>
<evidence type="ECO:0000256" key="6">
    <source>
        <dbReference type="ARBA" id="ARBA00022833"/>
    </source>
</evidence>
<feature type="region of interest" description="Disordered" evidence="9">
    <location>
        <begin position="338"/>
        <end position="383"/>
    </location>
</feature>
<name>A0AAE1GBD4_PETCI</name>
<feature type="compositionally biased region" description="Gly residues" evidence="9">
    <location>
        <begin position="501"/>
        <end position="512"/>
    </location>
</feature>
<evidence type="ECO:0000256" key="2">
    <source>
        <dbReference type="ARBA" id="ARBA00022574"/>
    </source>
</evidence>
<dbReference type="GO" id="GO:0034198">
    <property type="term" value="P:cellular response to amino acid starvation"/>
    <property type="evidence" value="ECO:0007669"/>
    <property type="project" value="TreeGrafter"/>
</dbReference>
<dbReference type="PROSITE" id="PS00678">
    <property type="entry name" value="WD_REPEATS_1"/>
    <property type="match status" value="1"/>
</dbReference>
<organism evidence="10 11">
    <name type="scientific">Petrolisthes cinctipes</name>
    <name type="common">Flat porcelain crab</name>
    <dbReference type="NCBI Taxonomy" id="88211"/>
    <lineage>
        <taxon>Eukaryota</taxon>
        <taxon>Metazoa</taxon>
        <taxon>Ecdysozoa</taxon>
        <taxon>Arthropoda</taxon>
        <taxon>Crustacea</taxon>
        <taxon>Multicrustacea</taxon>
        <taxon>Malacostraca</taxon>
        <taxon>Eumalacostraca</taxon>
        <taxon>Eucarida</taxon>
        <taxon>Decapoda</taxon>
        <taxon>Pleocyemata</taxon>
        <taxon>Anomura</taxon>
        <taxon>Galatheoidea</taxon>
        <taxon>Porcellanidae</taxon>
        <taxon>Petrolisthes</taxon>
    </lineage>
</organism>
<dbReference type="Proteomes" id="UP001286313">
    <property type="component" value="Unassembled WGS sequence"/>
</dbReference>
<feature type="compositionally biased region" description="Pro residues" evidence="9">
    <location>
        <begin position="464"/>
        <end position="474"/>
    </location>
</feature>
<evidence type="ECO:0000256" key="5">
    <source>
        <dbReference type="ARBA" id="ARBA00022771"/>
    </source>
</evidence>
<gene>
    <name evidence="10" type="ORF">Pcinc_009344</name>
</gene>
<dbReference type="GO" id="GO:0005774">
    <property type="term" value="C:vacuolar membrane"/>
    <property type="evidence" value="ECO:0007669"/>
    <property type="project" value="TreeGrafter"/>
</dbReference>
<protein>
    <recommendedName>
        <fullName evidence="7">GATOR2 complex protein WDR24</fullName>
    </recommendedName>
</protein>
<dbReference type="InterPro" id="IPR037590">
    <property type="entry name" value="WDR24"/>
</dbReference>
<feature type="region of interest" description="Disordered" evidence="9">
    <location>
        <begin position="460"/>
        <end position="529"/>
    </location>
</feature>
<dbReference type="AlphaFoldDB" id="A0AAE1GBD4"/>
<comment type="similarity">
    <text evidence="1">Belongs to the WD repeat WDR24 family.</text>
</comment>
<dbReference type="Pfam" id="PF21720">
    <property type="entry name" value="MIOS_WD40"/>
    <property type="match status" value="1"/>
</dbReference>
<keyword evidence="5" id="KW-0863">Zinc-finger</keyword>
<keyword evidence="6" id="KW-0862">Zinc</keyword>
<dbReference type="SMART" id="SM00320">
    <property type="entry name" value="WD40"/>
    <property type="match status" value="6"/>
</dbReference>
<dbReference type="GO" id="GO:0008270">
    <property type="term" value="F:zinc ion binding"/>
    <property type="evidence" value="ECO:0007669"/>
    <property type="project" value="UniProtKB-KW"/>
</dbReference>
<dbReference type="GO" id="GO:1904263">
    <property type="term" value="P:positive regulation of TORC1 signaling"/>
    <property type="evidence" value="ECO:0007669"/>
    <property type="project" value="TreeGrafter"/>
</dbReference>
<feature type="repeat" description="WD" evidence="8">
    <location>
        <begin position="186"/>
        <end position="228"/>
    </location>
</feature>
<accession>A0AAE1GBD4</accession>
<keyword evidence="2 8" id="KW-0853">WD repeat</keyword>
<feature type="compositionally biased region" description="Low complexity" evidence="9">
    <location>
        <begin position="343"/>
        <end position="362"/>
    </location>
</feature>
<reference evidence="10" key="1">
    <citation type="submission" date="2023-10" db="EMBL/GenBank/DDBJ databases">
        <title>Genome assemblies of two species of porcelain crab, Petrolisthes cinctipes and Petrolisthes manimaculis (Anomura: Porcellanidae).</title>
        <authorList>
            <person name="Angst P."/>
        </authorList>
    </citation>
    <scope>NUCLEOTIDE SEQUENCE</scope>
    <source>
        <strain evidence="10">PB745_01</strain>
        <tissue evidence="10">Gill</tissue>
    </source>
</reference>
<dbReference type="GO" id="GO:0016239">
    <property type="term" value="P:positive regulation of macroautophagy"/>
    <property type="evidence" value="ECO:0007669"/>
    <property type="project" value="TreeGrafter"/>
</dbReference>
<dbReference type="Gene3D" id="2.130.10.10">
    <property type="entry name" value="YVTN repeat-like/Quinoprotein amine dehydrogenase"/>
    <property type="match status" value="2"/>
</dbReference>
<feature type="region of interest" description="Disordered" evidence="9">
    <location>
        <begin position="590"/>
        <end position="613"/>
    </location>
</feature>
<evidence type="ECO:0000256" key="7">
    <source>
        <dbReference type="ARBA" id="ARBA00040269"/>
    </source>
</evidence>
<dbReference type="SUPFAM" id="SSF50978">
    <property type="entry name" value="WD40 repeat-like"/>
    <property type="match status" value="1"/>
</dbReference>